<feature type="domain" description="Cytochrome c" evidence="6">
    <location>
        <begin position="24"/>
        <end position="133"/>
    </location>
</feature>
<dbReference type="AlphaFoldDB" id="A0AAJ1UG57"/>
<dbReference type="Pfam" id="PF13442">
    <property type="entry name" value="Cytochrome_CBB3"/>
    <property type="match status" value="1"/>
</dbReference>
<dbReference type="PROSITE" id="PS51257">
    <property type="entry name" value="PROKAR_LIPOPROTEIN"/>
    <property type="match status" value="1"/>
</dbReference>
<dbReference type="GO" id="GO:0046872">
    <property type="term" value="F:metal ion binding"/>
    <property type="evidence" value="ECO:0007669"/>
    <property type="project" value="UniProtKB-KW"/>
</dbReference>
<feature type="chain" id="PRO_5042464616" evidence="5">
    <location>
        <begin position="20"/>
        <end position="134"/>
    </location>
</feature>
<organism evidence="7 8">
    <name type="scientific">Rhodalgimonas zhirmunskyi</name>
    <dbReference type="NCBI Taxonomy" id="2964767"/>
    <lineage>
        <taxon>Bacteria</taxon>
        <taxon>Pseudomonadati</taxon>
        <taxon>Pseudomonadota</taxon>
        <taxon>Alphaproteobacteria</taxon>
        <taxon>Rhodobacterales</taxon>
        <taxon>Roseobacteraceae</taxon>
        <taxon>Rhodalgimonas</taxon>
    </lineage>
</organism>
<evidence type="ECO:0000256" key="5">
    <source>
        <dbReference type="SAM" id="SignalP"/>
    </source>
</evidence>
<protein>
    <submittedName>
        <fullName evidence="7">Cytochrome c</fullName>
    </submittedName>
</protein>
<reference evidence="7" key="1">
    <citation type="submission" date="2022-07" db="EMBL/GenBank/DDBJ databases">
        <authorList>
            <person name="Otstavnykh N."/>
            <person name="Isaeva M."/>
            <person name="Bystritskaya E."/>
        </authorList>
    </citation>
    <scope>NUCLEOTIDE SEQUENCE</scope>
    <source>
        <strain evidence="7">10Alg 79</strain>
    </source>
</reference>
<evidence type="ECO:0000313" key="7">
    <source>
        <dbReference type="EMBL" id="MDQ2095471.1"/>
    </source>
</evidence>
<keyword evidence="3 4" id="KW-0408">Iron</keyword>
<dbReference type="GO" id="GO:0020037">
    <property type="term" value="F:heme binding"/>
    <property type="evidence" value="ECO:0007669"/>
    <property type="project" value="InterPro"/>
</dbReference>
<keyword evidence="8" id="KW-1185">Reference proteome</keyword>
<dbReference type="Gene3D" id="1.10.760.10">
    <property type="entry name" value="Cytochrome c-like domain"/>
    <property type="match status" value="1"/>
</dbReference>
<evidence type="ECO:0000313" key="8">
    <source>
        <dbReference type="Proteomes" id="UP001227162"/>
    </source>
</evidence>
<evidence type="ECO:0000256" key="1">
    <source>
        <dbReference type="ARBA" id="ARBA00022617"/>
    </source>
</evidence>
<dbReference type="RefSeq" id="WP_317627087.1">
    <property type="nucleotide sequence ID" value="NZ_JANFFA010000004.1"/>
</dbReference>
<dbReference type="SUPFAM" id="SSF46626">
    <property type="entry name" value="Cytochrome c"/>
    <property type="match status" value="1"/>
</dbReference>
<dbReference type="EMBL" id="JANFFA010000004">
    <property type="protein sequence ID" value="MDQ2095471.1"/>
    <property type="molecule type" value="Genomic_DNA"/>
</dbReference>
<evidence type="ECO:0000259" key="6">
    <source>
        <dbReference type="PROSITE" id="PS51007"/>
    </source>
</evidence>
<accession>A0AAJ1UG57</accession>
<dbReference type="Proteomes" id="UP001227162">
    <property type="component" value="Unassembled WGS sequence"/>
</dbReference>
<dbReference type="PROSITE" id="PS51007">
    <property type="entry name" value="CYTC"/>
    <property type="match status" value="1"/>
</dbReference>
<sequence>MGRFYTILIAGALGLTGLAACTDMAPHPGRATYQSYCAGCHGASGMGDGPMAEGLPVPPADLTMLKEANGGVFPTEDVMLTVHGYPGKHDTSIMPEFGPLLSGPKQIWISPKGEETMTSVALLDLADYVETLQR</sequence>
<evidence type="ECO:0000256" key="3">
    <source>
        <dbReference type="ARBA" id="ARBA00023004"/>
    </source>
</evidence>
<evidence type="ECO:0000256" key="2">
    <source>
        <dbReference type="ARBA" id="ARBA00022723"/>
    </source>
</evidence>
<feature type="signal peptide" evidence="5">
    <location>
        <begin position="1"/>
        <end position="19"/>
    </location>
</feature>
<evidence type="ECO:0000256" key="4">
    <source>
        <dbReference type="PROSITE-ProRule" id="PRU00433"/>
    </source>
</evidence>
<gene>
    <name evidence="7" type="ORF">NOI20_15230</name>
</gene>
<keyword evidence="5" id="KW-0732">Signal</keyword>
<reference evidence="7" key="2">
    <citation type="submission" date="2023-04" db="EMBL/GenBank/DDBJ databases">
        <title>'Rhodoalgimonas zhirmunskyi' gen. nov., isolated from a red alga.</title>
        <authorList>
            <person name="Nedashkovskaya O.I."/>
            <person name="Otstavnykh N.Y."/>
            <person name="Bystritskaya E.P."/>
            <person name="Balabanova L.A."/>
            <person name="Isaeva M.P."/>
        </authorList>
    </citation>
    <scope>NUCLEOTIDE SEQUENCE</scope>
    <source>
        <strain evidence="7">10Alg 79</strain>
    </source>
</reference>
<keyword evidence="2 4" id="KW-0479">Metal-binding</keyword>
<comment type="caution">
    <text evidence="7">The sequence shown here is derived from an EMBL/GenBank/DDBJ whole genome shotgun (WGS) entry which is preliminary data.</text>
</comment>
<proteinExistence type="predicted"/>
<name>A0AAJ1UG57_9RHOB</name>
<dbReference type="InterPro" id="IPR036909">
    <property type="entry name" value="Cyt_c-like_dom_sf"/>
</dbReference>
<dbReference type="InterPro" id="IPR009056">
    <property type="entry name" value="Cyt_c-like_dom"/>
</dbReference>
<dbReference type="GO" id="GO:0009055">
    <property type="term" value="F:electron transfer activity"/>
    <property type="evidence" value="ECO:0007669"/>
    <property type="project" value="InterPro"/>
</dbReference>
<keyword evidence="1 4" id="KW-0349">Heme</keyword>